<dbReference type="InterPro" id="IPR012912">
    <property type="entry name" value="Plasmid_pRiA4b_Orf3-like"/>
</dbReference>
<evidence type="ECO:0000313" key="3">
    <source>
        <dbReference type="Proteomes" id="UP000639396"/>
    </source>
</evidence>
<dbReference type="EMBL" id="JACXJA010000039">
    <property type="protein sequence ID" value="MBD2865225.1"/>
    <property type="molecule type" value="Genomic_DNA"/>
</dbReference>
<dbReference type="SUPFAM" id="SSF159941">
    <property type="entry name" value="MM3350-like"/>
    <property type="match status" value="1"/>
</dbReference>
<feature type="domain" description="Plasmid pRiA4b Orf3-like" evidence="1">
    <location>
        <begin position="2"/>
        <end position="172"/>
    </location>
</feature>
<reference evidence="2" key="1">
    <citation type="submission" date="2020-09" db="EMBL/GenBank/DDBJ databases">
        <title>A novel bacterium of genus Paenibacillus, isolated from South China Sea.</title>
        <authorList>
            <person name="Huang H."/>
            <person name="Mo K."/>
            <person name="Hu Y."/>
        </authorList>
    </citation>
    <scope>NUCLEOTIDE SEQUENCE</scope>
    <source>
        <strain evidence="2">IB182363</strain>
    </source>
</reference>
<keyword evidence="3" id="KW-1185">Reference proteome</keyword>
<dbReference type="Pfam" id="PF07929">
    <property type="entry name" value="PRiA4_ORF3"/>
    <property type="match status" value="1"/>
</dbReference>
<dbReference type="AlphaFoldDB" id="A0A927CGA8"/>
<name>A0A927CGA8_9BACL</name>
<dbReference type="RefSeq" id="WP_190930850.1">
    <property type="nucleotide sequence ID" value="NZ_JACXJA010000039.1"/>
</dbReference>
<comment type="caution">
    <text evidence="2">The sequence shown here is derived from an EMBL/GenBank/DDBJ whole genome shotgun (WGS) entry which is preliminary data.</text>
</comment>
<dbReference type="Proteomes" id="UP000639396">
    <property type="component" value="Unassembled WGS sequence"/>
</dbReference>
<evidence type="ECO:0000313" key="2">
    <source>
        <dbReference type="EMBL" id="MBD2865225.1"/>
    </source>
</evidence>
<evidence type="ECO:0000259" key="1">
    <source>
        <dbReference type="Pfam" id="PF07929"/>
    </source>
</evidence>
<dbReference type="PANTHER" id="PTHR41878:SF1">
    <property type="entry name" value="TNPR PROTEIN"/>
    <property type="match status" value="1"/>
</dbReference>
<organism evidence="2 3">
    <name type="scientific">Paenibacillus oceani</name>
    <dbReference type="NCBI Taxonomy" id="2772510"/>
    <lineage>
        <taxon>Bacteria</taxon>
        <taxon>Bacillati</taxon>
        <taxon>Bacillota</taxon>
        <taxon>Bacilli</taxon>
        <taxon>Bacillales</taxon>
        <taxon>Paenibacillaceae</taxon>
        <taxon>Paenibacillus</taxon>
    </lineage>
</organism>
<sequence length="378" mass="43854">MVYRCRIELNEIAPKIWREFQFHPGVTFHQLHKIVQVVMGWENYHLYEFHVNGQVIGLPDSTFEHMEDREALNARKEIVQKHVHAVNTVFTYIYDLGDEWQHKVTLINIDTSTSDPAPLCLNGARSCPQEDAGGVWGHQHMMEVMRTPDHPERDRFTGWAREGFDPEHFSCEEVNQELGRQKDKLIPKSMVKPPVGKKPVKLTKSALNKHLKQLDSDQLIDLVKACYGASKDMEKFLAVRILGDEAVQSLFQEYRKKVEQEFFPERGHGKLRLQEAKHAISEFEKLTGSVQYSLELKLIYVENGVDFTLSYGDIDERFYYSMVSVYADIIAQVNEDETAELFDEFEERLEAVVSKTEGIGWGFHDRLVELYAEVQWIS</sequence>
<dbReference type="Gene3D" id="3.10.290.30">
    <property type="entry name" value="MM3350-like"/>
    <property type="match status" value="1"/>
</dbReference>
<accession>A0A927CGA8</accession>
<dbReference type="InterPro" id="IPR046153">
    <property type="entry name" value="DUF6155"/>
</dbReference>
<dbReference type="PANTHER" id="PTHR41878">
    <property type="entry name" value="LEXA REPRESSOR-RELATED"/>
    <property type="match status" value="1"/>
</dbReference>
<proteinExistence type="predicted"/>
<dbReference type="Pfam" id="PF19652">
    <property type="entry name" value="DUF6155"/>
    <property type="match status" value="1"/>
</dbReference>
<dbReference type="InterPro" id="IPR024047">
    <property type="entry name" value="MM3350-like_sf"/>
</dbReference>
<protein>
    <submittedName>
        <fullName evidence="2">Plasmid pRiA4b ORF-3 family protein</fullName>
    </submittedName>
</protein>
<gene>
    <name evidence="2" type="ORF">IDH45_24900</name>
</gene>